<keyword evidence="2" id="KW-1185">Reference proteome</keyword>
<evidence type="ECO:0000313" key="2">
    <source>
        <dbReference type="Proteomes" id="UP000593565"/>
    </source>
</evidence>
<sequence>MHTVSCMLREPDGGALWASRLRKEGLRRGSNKMTQTSVSNWKGEKISQIIATYLLKQMSGPLYSLLLPLPRAWAKQQQRFEKVEFVDFEKENISRL</sequence>
<accession>A0A7J6AAE3</accession>
<dbReference type="AlphaFoldDB" id="A0A7J6AAE3"/>
<evidence type="ECO:0000313" key="1">
    <source>
        <dbReference type="EMBL" id="KAF4079746.1"/>
    </source>
</evidence>
<proteinExistence type="predicted"/>
<reference evidence="1 2" key="1">
    <citation type="submission" date="2020-02" db="EMBL/GenBank/DDBJ databases">
        <title>A chromosome-scale genome assembly of the black bullhead catfish (Ameiurus melas).</title>
        <authorList>
            <person name="Wen M."/>
            <person name="Zham M."/>
            <person name="Cabau C."/>
            <person name="Klopp C."/>
            <person name="Donnadieu C."/>
            <person name="Roques C."/>
            <person name="Bouchez O."/>
            <person name="Lampietro C."/>
            <person name="Jouanno E."/>
            <person name="Herpin A."/>
            <person name="Louis A."/>
            <person name="Berthelot C."/>
            <person name="Parey E."/>
            <person name="Roest-Crollius H."/>
            <person name="Braasch I."/>
            <person name="Postlethwait J."/>
            <person name="Robinson-Rechavi M."/>
            <person name="Echchiki A."/>
            <person name="Begum T."/>
            <person name="Montfort J."/>
            <person name="Schartl M."/>
            <person name="Bobe J."/>
            <person name="Guiguen Y."/>
        </authorList>
    </citation>
    <scope>NUCLEOTIDE SEQUENCE [LARGE SCALE GENOMIC DNA]</scope>
    <source>
        <strain evidence="1">M_S1</strain>
        <tissue evidence="1">Blood</tissue>
    </source>
</reference>
<comment type="caution">
    <text evidence="1">The sequence shown here is derived from an EMBL/GenBank/DDBJ whole genome shotgun (WGS) entry which is preliminary data.</text>
</comment>
<organism evidence="1 2">
    <name type="scientific">Ameiurus melas</name>
    <name type="common">Black bullhead</name>
    <name type="synonym">Silurus melas</name>
    <dbReference type="NCBI Taxonomy" id="219545"/>
    <lineage>
        <taxon>Eukaryota</taxon>
        <taxon>Metazoa</taxon>
        <taxon>Chordata</taxon>
        <taxon>Craniata</taxon>
        <taxon>Vertebrata</taxon>
        <taxon>Euteleostomi</taxon>
        <taxon>Actinopterygii</taxon>
        <taxon>Neopterygii</taxon>
        <taxon>Teleostei</taxon>
        <taxon>Ostariophysi</taxon>
        <taxon>Siluriformes</taxon>
        <taxon>Ictaluridae</taxon>
        <taxon>Ameiurus</taxon>
    </lineage>
</organism>
<name>A0A7J6AAE3_AMEME</name>
<protein>
    <submittedName>
        <fullName evidence="1">Uncharacterized protein</fullName>
    </submittedName>
</protein>
<dbReference type="EMBL" id="JAAGNN010000015">
    <property type="protein sequence ID" value="KAF4079746.1"/>
    <property type="molecule type" value="Genomic_DNA"/>
</dbReference>
<gene>
    <name evidence="1" type="ORF">AMELA_G00181710</name>
</gene>
<dbReference type="Proteomes" id="UP000593565">
    <property type="component" value="Unassembled WGS sequence"/>
</dbReference>